<evidence type="ECO:0000256" key="1">
    <source>
        <dbReference type="ARBA" id="ARBA00004533"/>
    </source>
</evidence>
<organism evidence="10">
    <name type="scientific">mine drainage metagenome</name>
    <dbReference type="NCBI Taxonomy" id="410659"/>
    <lineage>
        <taxon>unclassified sequences</taxon>
        <taxon>metagenomes</taxon>
        <taxon>ecological metagenomes</taxon>
    </lineage>
</organism>
<dbReference type="GO" id="GO:0005886">
    <property type="term" value="C:plasma membrane"/>
    <property type="evidence" value="ECO:0007669"/>
    <property type="project" value="UniProtKB-SubCell"/>
</dbReference>
<dbReference type="InterPro" id="IPR024961">
    <property type="entry name" value="T2SS_GspC_N"/>
</dbReference>
<evidence type="ECO:0000256" key="2">
    <source>
        <dbReference type="ARBA" id="ARBA00022448"/>
    </source>
</evidence>
<keyword evidence="3" id="KW-1003">Cell membrane</keyword>
<evidence type="ECO:0000256" key="4">
    <source>
        <dbReference type="ARBA" id="ARBA00022519"/>
    </source>
</evidence>
<evidence type="ECO:0000256" key="7">
    <source>
        <dbReference type="ARBA" id="ARBA00022989"/>
    </source>
</evidence>
<keyword evidence="7" id="KW-1133">Transmembrane helix</keyword>
<accession>A0A1J5SED6</accession>
<name>A0A1J5SED6_9ZZZZ</name>
<keyword evidence="6" id="KW-0653">Protein transport</keyword>
<dbReference type="Pfam" id="PF11356">
    <property type="entry name" value="T2SSC"/>
    <property type="match status" value="1"/>
</dbReference>
<sequence>MLNSSRGWLILLALLVLAGYVEWLLAPTPPAPRALRRAAEPWVLPPIRKAQPEQAMALLNKTSLWGKLPAVEAAKSANDPEWHFLGIATNGSERYVLIKMEGQPEQRLTINDKLPGGSKILKIENDTLCILIDGKKRRLGIYETGPKFL</sequence>
<evidence type="ECO:0000313" key="10">
    <source>
        <dbReference type="EMBL" id="OIR06759.1"/>
    </source>
</evidence>
<keyword evidence="5" id="KW-0812">Transmembrane</keyword>
<dbReference type="GO" id="GO:0015031">
    <property type="term" value="P:protein transport"/>
    <property type="evidence" value="ECO:0007669"/>
    <property type="project" value="UniProtKB-KW"/>
</dbReference>
<keyword evidence="2" id="KW-0813">Transport</keyword>
<dbReference type="EMBL" id="MLJW01000041">
    <property type="protein sequence ID" value="OIR06759.1"/>
    <property type="molecule type" value="Genomic_DNA"/>
</dbReference>
<evidence type="ECO:0000256" key="5">
    <source>
        <dbReference type="ARBA" id="ARBA00022692"/>
    </source>
</evidence>
<proteinExistence type="predicted"/>
<protein>
    <recommendedName>
        <fullName evidence="9">Type II secretion system protein GspC N-terminal domain-containing protein</fullName>
    </recommendedName>
</protein>
<keyword evidence="8" id="KW-0472">Membrane</keyword>
<evidence type="ECO:0000256" key="8">
    <source>
        <dbReference type="ARBA" id="ARBA00023136"/>
    </source>
</evidence>
<comment type="caution">
    <text evidence="10">The sequence shown here is derived from an EMBL/GenBank/DDBJ whole genome shotgun (WGS) entry which is preliminary data.</text>
</comment>
<evidence type="ECO:0000259" key="9">
    <source>
        <dbReference type="Pfam" id="PF11356"/>
    </source>
</evidence>
<feature type="domain" description="Type II secretion system protein GspC N-terminal" evidence="9">
    <location>
        <begin position="8"/>
        <end position="139"/>
    </location>
</feature>
<comment type="subcellular location">
    <subcellularLocation>
        <location evidence="1">Cell inner membrane</location>
    </subcellularLocation>
</comment>
<keyword evidence="4" id="KW-0997">Cell inner membrane</keyword>
<evidence type="ECO:0000256" key="6">
    <source>
        <dbReference type="ARBA" id="ARBA00022927"/>
    </source>
</evidence>
<reference evidence="10" key="1">
    <citation type="submission" date="2016-10" db="EMBL/GenBank/DDBJ databases">
        <title>Sequence of Gallionella enrichment culture.</title>
        <authorList>
            <person name="Poehlein A."/>
            <person name="Muehling M."/>
            <person name="Daniel R."/>
        </authorList>
    </citation>
    <scope>NUCLEOTIDE SEQUENCE</scope>
</reference>
<evidence type="ECO:0000256" key="3">
    <source>
        <dbReference type="ARBA" id="ARBA00022475"/>
    </source>
</evidence>
<gene>
    <name evidence="10" type="ORF">GALL_110070</name>
</gene>
<dbReference type="AlphaFoldDB" id="A0A1J5SED6"/>